<organism evidence="2 3">
    <name type="scientific">Paraglaciecola psychrophila 170</name>
    <dbReference type="NCBI Taxonomy" id="1129794"/>
    <lineage>
        <taxon>Bacteria</taxon>
        <taxon>Pseudomonadati</taxon>
        <taxon>Pseudomonadota</taxon>
        <taxon>Gammaproteobacteria</taxon>
        <taxon>Alteromonadales</taxon>
        <taxon>Alteromonadaceae</taxon>
        <taxon>Paraglaciecola</taxon>
    </lineage>
</organism>
<dbReference type="STRING" id="1129794.C427_3067"/>
<dbReference type="KEGG" id="gps:C427_3067"/>
<proteinExistence type="predicted"/>
<gene>
    <name evidence="2" type="ORF">C427_3067</name>
</gene>
<dbReference type="PATRIC" id="fig|1129794.4.peg.3050"/>
<evidence type="ECO:0008006" key="4">
    <source>
        <dbReference type="Google" id="ProtNLM"/>
    </source>
</evidence>
<sequence length="120" mass="13387">MVWIVFFVLLFSGCSLSKQNLSFTNSSIQTIDMGKFKGLMIIEIASLNYPDSTAHTQTKPLFTDIDKDNFSESLIQSLNKSDVRVLPSAQTKIHIDFTQIAMFEDTQGSTMKITADLVVS</sequence>
<dbReference type="HOGENOM" id="CLU_2047436_0_0_6"/>
<keyword evidence="1" id="KW-0732">Signal</keyword>
<name>K6Z0W0_9ALTE</name>
<dbReference type="AlphaFoldDB" id="K6Z0W0"/>
<dbReference type="Proteomes" id="UP000011864">
    <property type="component" value="Chromosome"/>
</dbReference>
<protein>
    <recommendedName>
        <fullName evidence="4">Lipoprotein</fullName>
    </recommendedName>
</protein>
<accession>K6Z0W0</accession>
<feature type="chain" id="PRO_5003897913" description="Lipoprotein" evidence="1">
    <location>
        <begin position="18"/>
        <end position="120"/>
    </location>
</feature>
<evidence type="ECO:0000313" key="2">
    <source>
        <dbReference type="EMBL" id="AGH45176.1"/>
    </source>
</evidence>
<dbReference type="EMBL" id="CP003837">
    <property type="protein sequence ID" value="AGH45176.1"/>
    <property type="molecule type" value="Genomic_DNA"/>
</dbReference>
<feature type="signal peptide" evidence="1">
    <location>
        <begin position="1"/>
        <end position="17"/>
    </location>
</feature>
<evidence type="ECO:0000256" key="1">
    <source>
        <dbReference type="SAM" id="SignalP"/>
    </source>
</evidence>
<reference evidence="2 3" key="1">
    <citation type="journal article" date="2013" name="Genome Announc.">
        <title>Complete Genome Sequence of Glaciecola psychrophila Strain 170T.</title>
        <authorList>
            <person name="Yin J."/>
            <person name="Chen J."/>
            <person name="Liu G."/>
            <person name="Yu Y."/>
            <person name="Song L."/>
            <person name="Wang X."/>
            <person name="Qu X."/>
        </authorList>
    </citation>
    <scope>NUCLEOTIDE SEQUENCE [LARGE SCALE GENOMIC DNA]</scope>
    <source>
        <strain evidence="2 3">170</strain>
    </source>
</reference>
<keyword evidence="3" id="KW-1185">Reference proteome</keyword>
<evidence type="ECO:0000313" key="3">
    <source>
        <dbReference type="Proteomes" id="UP000011864"/>
    </source>
</evidence>